<evidence type="ECO:0000313" key="1">
    <source>
        <dbReference type="EMBL" id="DAD77224.1"/>
    </source>
</evidence>
<name>A0A8S5M511_9CAUD</name>
<reference evidence="1" key="1">
    <citation type="journal article" date="2021" name="Proc. Natl. Acad. Sci. U.S.A.">
        <title>A Catalog of Tens of Thousands of Viruses from Human Metagenomes Reveals Hidden Associations with Chronic Diseases.</title>
        <authorList>
            <person name="Tisza M.J."/>
            <person name="Buck C.B."/>
        </authorList>
    </citation>
    <scope>NUCLEOTIDE SEQUENCE</scope>
    <source>
        <strain evidence="1">Ct3O52</strain>
    </source>
</reference>
<proteinExistence type="predicted"/>
<accession>A0A8S5M511</accession>
<dbReference type="EMBL" id="BK014820">
    <property type="protein sequence ID" value="DAD77224.1"/>
    <property type="molecule type" value="Genomic_DNA"/>
</dbReference>
<organism evidence="1">
    <name type="scientific">Myoviridae sp. ct3O52</name>
    <dbReference type="NCBI Taxonomy" id="2826607"/>
    <lineage>
        <taxon>Viruses</taxon>
        <taxon>Duplodnaviria</taxon>
        <taxon>Heunggongvirae</taxon>
        <taxon>Uroviricota</taxon>
        <taxon>Caudoviricetes</taxon>
    </lineage>
</organism>
<protein>
    <submittedName>
        <fullName evidence="1">Tail protein</fullName>
    </submittedName>
</protein>
<sequence length="317" mass="34867">MCDRAATLHGSFKGSFLPNDLAELESDELRPWIIMNGAEHSLGIYQAATVSKKGSAGSTRVEIEAYDRCWRVYTQKTETILHLAAGASYITEIRKLLTACGVSLVIATPNAAVLATDREDWPIGTSYLTIINTLLSEINYESLWFDANGVCRLEPYQEPSAAIIDWRYGVTDLFLPEKHPGPDWSDETDIFDAPNVFVVTCNNPDMDAAMVATAVNDNPASKKSTFKRGMRITSVERVDNIASQDELQAYANKRRNESLLATRAITFYTLNEPGHGVGDILALTHDEIGGIYLETGWSVTLQAGSLMTHSAKRTVIA</sequence>